<accession>A0A8H4JYC9</accession>
<reference evidence="1 2" key="1">
    <citation type="submission" date="2020-01" db="EMBL/GenBank/DDBJ databases">
        <title>Identification and distribution of gene clusters putatively required for synthesis of sphingolipid metabolism inhibitors in phylogenetically diverse species of the filamentous fungus Fusarium.</title>
        <authorList>
            <person name="Kim H.-S."/>
            <person name="Busman M."/>
            <person name="Brown D.W."/>
            <person name="Divon H."/>
            <person name="Uhlig S."/>
            <person name="Proctor R.H."/>
        </authorList>
    </citation>
    <scope>NUCLEOTIDE SEQUENCE [LARGE SCALE GENOMIC DNA]</scope>
    <source>
        <strain evidence="1 2">NRRL 13308</strain>
    </source>
</reference>
<keyword evidence="2" id="KW-1185">Reference proteome</keyword>
<evidence type="ECO:0000313" key="1">
    <source>
        <dbReference type="EMBL" id="KAF4439208.1"/>
    </source>
</evidence>
<gene>
    <name evidence="1" type="ORF">FACUT_4285</name>
</gene>
<evidence type="ECO:0000313" key="2">
    <source>
        <dbReference type="Proteomes" id="UP000536711"/>
    </source>
</evidence>
<name>A0A8H4JYC9_9HYPO</name>
<dbReference type="EMBL" id="JAADJF010000095">
    <property type="protein sequence ID" value="KAF4439208.1"/>
    <property type="molecule type" value="Genomic_DNA"/>
</dbReference>
<comment type="caution">
    <text evidence="1">The sequence shown here is derived from an EMBL/GenBank/DDBJ whole genome shotgun (WGS) entry which is preliminary data.</text>
</comment>
<sequence>MKCQPHCFIPLTPNQAWKKVRPFNPKRYSAIIFFVVPQDSTMVVMDDVREGCNVEKEQAFVFCIMRPIHEDMADEQLSHGITIALQGRSRRTLYGFQCPGVGALSSSRNMFVTRISTACVHKPVAQT</sequence>
<dbReference type="AlphaFoldDB" id="A0A8H4JYC9"/>
<organism evidence="1 2">
    <name type="scientific">Fusarium acutatum</name>
    <dbReference type="NCBI Taxonomy" id="78861"/>
    <lineage>
        <taxon>Eukaryota</taxon>
        <taxon>Fungi</taxon>
        <taxon>Dikarya</taxon>
        <taxon>Ascomycota</taxon>
        <taxon>Pezizomycotina</taxon>
        <taxon>Sordariomycetes</taxon>
        <taxon>Hypocreomycetidae</taxon>
        <taxon>Hypocreales</taxon>
        <taxon>Nectriaceae</taxon>
        <taxon>Fusarium</taxon>
        <taxon>Fusarium fujikuroi species complex</taxon>
    </lineage>
</organism>
<protein>
    <submittedName>
        <fullName evidence="1">Uncharacterized protein</fullName>
    </submittedName>
</protein>
<proteinExistence type="predicted"/>
<dbReference type="Proteomes" id="UP000536711">
    <property type="component" value="Unassembled WGS sequence"/>
</dbReference>